<dbReference type="InterPro" id="IPR015943">
    <property type="entry name" value="WD40/YVTN_repeat-like_dom_sf"/>
</dbReference>
<gene>
    <name evidence="3" type="ORF">JI746_26280</name>
</gene>
<dbReference type="Gene3D" id="2.130.10.10">
    <property type="entry name" value="YVTN repeat-like/Quinoprotein amine dehydrogenase"/>
    <property type="match status" value="3"/>
</dbReference>
<dbReference type="EMBL" id="JAEQND010000020">
    <property type="protein sequence ID" value="MBL0428642.1"/>
    <property type="molecule type" value="Genomic_DNA"/>
</dbReference>
<sequence>MTTPLPRVLRLIRSPSRAIDRLFGYDVFVAHRRADAAGYAALLVERLDREKLSTFIDVREYGPGDELSAATLRHVRKATMLVVLGSPTILEPRDPDWVFGEIDAYMAANSGESLRVLPIDFGATLAGATGRSAIADRLRDVIRLEQPLAALHEPPSDGVVDAIARQFRNRRRDRVRLRVFQGIAAVLSALLVASLAAGWLANKALADARRNLAANYMTAANARLDLGFRDEAAALAAEALRHRDQPEARRLITENPPLDLSHVVAADDVSAFAADVDLARGRWVAAGYQGRLSLLGLGAGQARRDVRVGKVDLHAVAFSPDGERLLVGDDRGQVHVRVAADLGPAPCAELPRFSGRVSGFAFLPDTAGPLVIAGKAIYALDLQAGCPAGAPRELYRSDSEIIEFVVDAPRRRIVVAEHDGLAVVTLDLREPAPARHVALPMPPGRSERPQPARIALQPGTGKLCVLTLGGDELVFLDEQFAPTTPLGQRPFGTGKAPLGVGLFQFDAGGERLLVSGDGVLLLWSMDPRRAHRRLRLPASAVLLRDDTIVALGDPAQRAPGAPQVLRRFAIDPPFQAPVALMGSQAGAKPQVRRLEPSPAGASVLAATADSGVLAFEFASRKVSQAAAPGAGAEWAARSADGRRIAVFGAGAEVELWEAGRLLRKASFLPQSPTGLYSAAWLSDGGALAVGGGWTAPLLLPADAGRQPLAAPTALRPEVRNLVAGPEGRVLVQAQGTWTWDTASNRMQPVDLVGTDALALMDLARWGAGGVAALTRKGLFLWEWRSGGRLERVASVDIGGDRMVVAADGRRLALFQRDRLAVHDLPSGALRAVLPFAGDVYTAAFSADGSMLLGGSRSAPFMLWSLHALDAAREQVADTVQRASGQVRADFSLALPAPATPK</sequence>
<dbReference type="InterPro" id="IPR000157">
    <property type="entry name" value="TIR_dom"/>
</dbReference>
<comment type="caution">
    <text evidence="3">The sequence shown here is derived from an EMBL/GenBank/DDBJ whole genome shotgun (WGS) entry which is preliminary data.</text>
</comment>
<keyword evidence="1" id="KW-0812">Transmembrane</keyword>
<evidence type="ECO:0000313" key="4">
    <source>
        <dbReference type="Proteomes" id="UP000622707"/>
    </source>
</evidence>
<name>A0ABS1JWR8_9BURK</name>
<keyword evidence="1" id="KW-1133">Transmembrane helix</keyword>
<evidence type="ECO:0000256" key="1">
    <source>
        <dbReference type="SAM" id="Phobius"/>
    </source>
</evidence>
<dbReference type="Gene3D" id="3.40.50.10140">
    <property type="entry name" value="Toll/interleukin-1 receptor homology (TIR) domain"/>
    <property type="match status" value="1"/>
</dbReference>
<keyword evidence="4" id="KW-1185">Reference proteome</keyword>
<proteinExistence type="predicted"/>
<feature type="domain" description="TIR" evidence="2">
    <location>
        <begin position="23"/>
        <end position="142"/>
    </location>
</feature>
<dbReference type="Proteomes" id="UP000622707">
    <property type="component" value="Unassembled WGS sequence"/>
</dbReference>
<keyword evidence="1" id="KW-0472">Membrane</keyword>
<evidence type="ECO:0000259" key="2">
    <source>
        <dbReference type="PROSITE" id="PS50104"/>
    </source>
</evidence>
<evidence type="ECO:0000313" key="3">
    <source>
        <dbReference type="EMBL" id="MBL0428642.1"/>
    </source>
</evidence>
<dbReference type="SUPFAM" id="SSF52200">
    <property type="entry name" value="Toll/Interleukin receptor TIR domain"/>
    <property type="match status" value="1"/>
</dbReference>
<protein>
    <submittedName>
        <fullName evidence="3">TIR domain-containing protein</fullName>
    </submittedName>
</protein>
<dbReference type="SUPFAM" id="SSF50969">
    <property type="entry name" value="YVTN repeat-like/Quinoprotein amine dehydrogenase"/>
    <property type="match status" value="1"/>
</dbReference>
<dbReference type="InterPro" id="IPR035897">
    <property type="entry name" value="Toll_tir_struct_dom_sf"/>
</dbReference>
<dbReference type="SUPFAM" id="SSF69322">
    <property type="entry name" value="Tricorn protease domain 2"/>
    <property type="match status" value="1"/>
</dbReference>
<accession>A0ABS1JWR8</accession>
<dbReference type="InterPro" id="IPR011044">
    <property type="entry name" value="Quino_amine_DH_bsu"/>
</dbReference>
<reference evidence="3 4" key="1">
    <citation type="journal article" date="2017" name="Int. J. Syst. Evol. Microbiol.">
        <title>Ramlibacter alkalitolerans sp. nov., alkali-tolerant bacterium isolated from soil of ginseng.</title>
        <authorList>
            <person name="Lee D.H."/>
            <person name="Cha C.J."/>
        </authorList>
    </citation>
    <scope>NUCLEOTIDE SEQUENCE [LARGE SCALE GENOMIC DNA]</scope>
    <source>
        <strain evidence="3 4">KACC 19305</strain>
    </source>
</reference>
<dbReference type="PROSITE" id="PS50104">
    <property type="entry name" value="TIR"/>
    <property type="match status" value="1"/>
</dbReference>
<dbReference type="RefSeq" id="WP_201693273.1">
    <property type="nucleotide sequence ID" value="NZ_JAEQND010000020.1"/>
</dbReference>
<dbReference type="Pfam" id="PF13676">
    <property type="entry name" value="TIR_2"/>
    <property type="match status" value="1"/>
</dbReference>
<organism evidence="3 4">
    <name type="scientific">Ramlibacter alkalitolerans</name>
    <dbReference type="NCBI Taxonomy" id="2039631"/>
    <lineage>
        <taxon>Bacteria</taxon>
        <taxon>Pseudomonadati</taxon>
        <taxon>Pseudomonadota</taxon>
        <taxon>Betaproteobacteria</taxon>
        <taxon>Burkholderiales</taxon>
        <taxon>Comamonadaceae</taxon>
        <taxon>Ramlibacter</taxon>
    </lineage>
</organism>
<feature type="transmembrane region" description="Helical" evidence="1">
    <location>
        <begin position="179"/>
        <end position="201"/>
    </location>
</feature>